<protein>
    <recommendedName>
        <fullName evidence="3">HEAT repeat domain-containing protein</fullName>
    </recommendedName>
</protein>
<dbReference type="EMBL" id="JADLRE010000011">
    <property type="protein sequence ID" value="MBF6226475.1"/>
    <property type="molecule type" value="Genomic_DNA"/>
</dbReference>
<gene>
    <name evidence="1" type="ORF">IU470_15355</name>
</gene>
<reference evidence="1 2" key="1">
    <citation type="submission" date="2020-10" db="EMBL/GenBank/DDBJ databases">
        <title>Identification of Nocardia species via Next-generation sequencing and recognition of intraspecies genetic diversity.</title>
        <authorList>
            <person name="Li P."/>
            <person name="Li P."/>
            <person name="Lu B."/>
        </authorList>
    </citation>
    <scope>NUCLEOTIDE SEQUENCE [LARGE SCALE GENOMIC DNA]</scope>
    <source>
        <strain evidence="1 2">N-11</strain>
    </source>
</reference>
<sequence length="528" mass="59135">MDLDALLLELADPQTRNAATDTLVSGGRAVVEPLVAQLLTPEPFVDDEIIVSVLHRIGPPAYRRLTEAIANAPLLDEPERIRRILELCCIAMDLPTDDLEKVATYADGIVNGDAKAERGAHRWPLRPENVATRIGDDRAVAYAPLLIPVLAHASARYKAAEAFAKLGPATLSLLHATRRAPIPERRGALLALVRLGWRQLDTPDLTALARLIAAKIAVATPRPIVPQGEWYAVETDDQAAVLDAFDLHDSIPATWCMGTQLWRNAMPYRPFEHDHSEHRDCTRMYVSPVLNGWTLVFGNPVLTREGDAHEREIELRRRHPITIEDVVEVDPPTERELRESRCIELSRRFGRAQWYSLIEDGGCGDRWGWCMAEHGRLQRYYEHDWYQDDADRSFDTFGAPHPAEAGLRYHDVRQWLSDNGFNGDEWNAYTRDAMVRVENAEPTPWGAPRPLDYHSLWRQFQQVTGVPDLATPLTVAAKASVDPAGIGPHTHVQGHGVLALTVCGLRKGHYGAFSIDEEWINPVSVIIE</sequence>
<dbReference type="Proteomes" id="UP000807309">
    <property type="component" value="Unassembled WGS sequence"/>
</dbReference>
<organism evidence="1 2">
    <name type="scientific">Nocardia abscessus</name>
    <dbReference type="NCBI Taxonomy" id="120957"/>
    <lineage>
        <taxon>Bacteria</taxon>
        <taxon>Bacillati</taxon>
        <taxon>Actinomycetota</taxon>
        <taxon>Actinomycetes</taxon>
        <taxon>Mycobacteriales</taxon>
        <taxon>Nocardiaceae</taxon>
        <taxon>Nocardia</taxon>
    </lineage>
</organism>
<comment type="caution">
    <text evidence="1">The sequence shown here is derived from an EMBL/GenBank/DDBJ whole genome shotgun (WGS) entry which is preliminary data.</text>
</comment>
<accession>A0ABS0C9J6</accession>
<evidence type="ECO:0008006" key="3">
    <source>
        <dbReference type="Google" id="ProtNLM"/>
    </source>
</evidence>
<proteinExistence type="predicted"/>
<keyword evidence="2" id="KW-1185">Reference proteome</keyword>
<evidence type="ECO:0000313" key="2">
    <source>
        <dbReference type="Proteomes" id="UP000807309"/>
    </source>
</evidence>
<evidence type="ECO:0000313" key="1">
    <source>
        <dbReference type="EMBL" id="MBF6226475.1"/>
    </source>
</evidence>
<name>A0ABS0C9J6_9NOCA</name>